<dbReference type="InterPro" id="IPR012347">
    <property type="entry name" value="Ferritin-like"/>
</dbReference>
<dbReference type="PROSITE" id="PS51257">
    <property type="entry name" value="PROKAR_LIPOPROTEIN"/>
    <property type="match status" value="1"/>
</dbReference>
<organism evidence="3 4">
    <name type="scientific">Pedococcus ginsenosidimutans</name>
    <dbReference type="NCBI Taxonomy" id="490570"/>
    <lineage>
        <taxon>Bacteria</taxon>
        <taxon>Bacillati</taxon>
        <taxon>Actinomycetota</taxon>
        <taxon>Actinomycetes</taxon>
        <taxon>Micrococcales</taxon>
        <taxon>Intrasporangiaceae</taxon>
        <taxon>Pedococcus</taxon>
    </lineage>
</organism>
<reference evidence="4" key="1">
    <citation type="journal article" date="2019" name="Int. J. Syst. Evol. Microbiol.">
        <title>The Global Catalogue of Microorganisms (GCM) 10K type strain sequencing project: providing services to taxonomists for standard genome sequencing and annotation.</title>
        <authorList>
            <consortium name="The Broad Institute Genomics Platform"/>
            <consortium name="The Broad Institute Genome Sequencing Center for Infectious Disease"/>
            <person name="Wu L."/>
            <person name="Ma J."/>
        </authorList>
    </citation>
    <scope>NUCLEOTIDE SEQUENCE [LARGE SCALE GENOMIC DNA]</scope>
    <source>
        <strain evidence="4">JCM 18961</strain>
    </source>
</reference>
<dbReference type="EMBL" id="BAABLO010000004">
    <property type="protein sequence ID" value="GAA4717931.1"/>
    <property type="molecule type" value="Genomic_DNA"/>
</dbReference>
<gene>
    <name evidence="3" type="ORF">GCM10025782_13770</name>
</gene>
<evidence type="ECO:0000313" key="3">
    <source>
        <dbReference type="EMBL" id="GAA4717931.1"/>
    </source>
</evidence>
<evidence type="ECO:0000313" key="4">
    <source>
        <dbReference type="Proteomes" id="UP001500556"/>
    </source>
</evidence>
<accession>A0ABP8Y039</accession>
<dbReference type="InterPro" id="IPR029447">
    <property type="entry name" value="DUF4439"/>
</dbReference>
<dbReference type="Pfam" id="PF14530">
    <property type="entry name" value="DUF4439"/>
    <property type="match status" value="1"/>
</dbReference>
<feature type="compositionally biased region" description="Low complexity" evidence="1">
    <location>
        <begin position="106"/>
        <end position="142"/>
    </location>
</feature>
<sequence length="331" mass="32820">MLTLGARFGAGVGAAALLSTSLAACGIRFEDGPPRAAAGPSRRPVRGESFLLTLRHHSTDLAALATSLGGPAKGLPARLAHLHRRQADVLRAELLHLGVPASVVDGAGTPSGTTMTSPGTPPTTATSPAAPSPTTTSGATGPQSLAAAEAADLGPTAVAALAGVPAEVLPLAGAVLAQRAAAAALLGTPAPWPEPTWSEPSLAASYLQGTRAAVYAFQVVAAQSPTGAQRTLARTTLAVLEARQGRQEALAGAAAAPPPLAYPLPYPVATPAAARRLAAHVLTELLGAGARDLGSTGGEVGPLGSVVQWLADTEVLASRWGVALAPFPGLT</sequence>
<protein>
    <recommendedName>
        <fullName evidence="2">DUF4439 domain-containing protein</fullName>
    </recommendedName>
</protein>
<dbReference type="Proteomes" id="UP001500556">
    <property type="component" value="Unassembled WGS sequence"/>
</dbReference>
<feature type="region of interest" description="Disordered" evidence="1">
    <location>
        <begin position="105"/>
        <end position="142"/>
    </location>
</feature>
<dbReference type="Gene3D" id="1.20.1260.10">
    <property type="match status" value="1"/>
</dbReference>
<name>A0ABP8Y039_9MICO</name>
<feature type="domain" description="DUF4439" evidence="2">
    <location>
        <begin position="207"/>
        <end position="330"/>
    </location>
</feature>
<evidence type="ECO:0000259" key="2">
    <source>
        <dbReference type="Pfam" id="PF14530"/>
    </source>
</evidence>
<comment type="caution">
    <text evidence="3">The sequence shown here is derived from an EMBL/GenBank/DDBJ whole genome shotgun (WGS) entry which is preliminary data.</text>
</comment>
<keyword evidence="4" id="KW-1185">Reference proteome</keyword>
<proteinExistence type="predicted"/>
<evidence type="ECO:0000256" key="1">
    <source>
        <dbReference type="SAM" id="MobiDB-lite"/>
    </source>
</evidence>